<comment type="caution">
    <text evidence="2">The sequence shown here is derived from an EMBL/GenBank/DDBJ whole genome shotgun (WGS) entry which is preliminary data.</text>
</comment>
<evidence type="ECO:0000313" key="2">
    <source>
        <dbReference type="EMBL" id="KAH6648140.1"/>
    </source>
</evidence>
<dbReference type="EMBL" id="JAGPXC010000008">
    <property type="protein sequence ID" value="KAH6648140.1"/>
    <property type="molecule type" value="Genomic_DNA"/>
</dbReference>
<proteinExistence type="predicted"/>
<protein>
    <submittedName>
        <fullName evidence="2">Uncharacterized protein</fullName>
    </submittedName>
</protein>
<dbReference type="AlphaFoldDB" id="A0A9P8UDX2"/>
<sequence>MHWSSGRQTTKAEDAVYCLLGIFNVNIPLIYGEGKTNAMNRLLKAIEERTGVPYEIQVRPPQRGYDRSVESFELKRPTGTSPVATPMGDSALLSYPQYQVEGDDQQERHGFSQARSLQDGCIVELGLEIEPERSGGSPVGHSTTYNRDNDESEEVLPLSRVFKKVLYCHQCGCGTTFAGLTDGAGKCSRCGSSR</sequence>
<evidence type="ECO:0000313" key="3">
    <source>
        <dbReference type="Proteomes" id="UP000758603"/>
    </source>
</evidence>
<accession>A0A9P8UDX2</accession>
<dbReference type="GeneID" id="70125620"/>
<dbReference type="PANTHER" id="PTHR10622">
    <property type="entry name" value="HET DOMAIN-CONTAINING PROTEIN"/>
    <property type="match status" value="1"/>
</dbReference>
<dbReference type="Proteomes" id="UP000758603">
    <property type="component" value="Unassembled WGS sequence"/>
</dbReference>
<name>A0A9P8UDX2_9PEZI</name>
<organism evidence="2 3">
    <name type="scientific">Truncatella angustata</name>
    <dbReference type="NCBI Taxonomy" id="152316"/>
    <lineage>
        <taxon>Eukaryota</taxon>
        <taxon>Fungi</taxon>
        <taxon>Dikarya</taxon>
        <taxon>Ascomycota</taxon>
        <taxon>Pezizomycotina</taxon>
        <taxon>Sordariomycetes</taxon>
        <taxon>Xylariomycetidae</taxon>
        <taxon>Amphisphaeriales</taxon>
        <taxon>Sporocadaceae</taxon>
        <taxon>Truncatella</taxon>
    </lineage>
</organism>
<dbReference type="RefSeq" id="XP_045954652.1">
    <property type="nucleotide sequence ID" value="XM_046096728.1"/>
</dbReference>
<dbReference type="PANTHER" id="PTHR10622:SF13">
    <property type="entry name" value="NACHT DOMAIN-CONTAINING PROTEIN"/>
    <property type="match status" value="1"/>
</dbReference>
<gene>
    <name evidence="2" type="ORF">BKA67DRAFT_407790</name>
</gene>
<keyword evidence="3" id="KW-1185">Reference proteome</keyword>
<evidence type="ECO:0000256" key="1">
    <source>
        <dbReference type="SAM" id="MobiDB-lite"/>
    </source>
</evidence>
<reference evidence="2" key="1">
    <citation type="journal article" date="2021" name="Nat. Commun.">
        <title>Genetic determinants of endophytism in the Arabidopsis root mycobiome.</title>
        <authorList>
            <person name="Mesny F."/>
            <person name="Miyauchi S."/>
            <person name="Thiergart T."/>
            <person name="Pickel B."/>
            <person name="Atanasova L."/>
            <person name="Karlsson M."/>
            <person name="Huettel B."/>
            <person name="Barry K.W."/>
            <person name="Haridas S."/>
            <person name="Chen C."/>
            <person name="Bauer D."/>
            <person name="Andreopoulos W."/>
            <person name="Pangilinan J."/>
            <person name="LaButti K."/>
            <person name="Riley R."/>
            <person name="Lipzen A."/>
            <person name="Clum A."/>
            <person name="Drula E."/>
            <person name="Henrissat B."/>
            <person name="Kohler A."/>
            <person name="Grigoriev I.V."/>
            <person name="Martin F.M."/>
            <person name="Hacquard S."/>
        </authorList>
    </citation>
    <scope>NUCLEOTIDE SEQUENCE</scope>
    <source>
        <strain evidence="2">MPI-SDFR-AT-0073</strain>
    </source>
</reference>
<feature type="region of interest" description="Disordered" evidence="1">
    <location>
        <begin position="132"/>
        <end position="152"/>
    </location>
</feature>
<dbReference type="OrthoDB" id="20872at2759"/>